<dbReference type="GO" id="GO:0005886">
    <property type="term" value="C:plasma membrane"/>
    <property type="evidence" value="ECO:0007669"/>
    <property type="project" value="UniProtKB-SubCell"/>
</dbReference>
<keyword evidence="4 11" id="KW-1133">Transmembrane helix</keyword>
<dbReference type="OMA" id="YWRIEEF"/>
<dbReference type="InterPro" id="IPR000276">
    <property type="entry name" value="GPCR_Rhodpsn"/>
</dbReference>
<gene>
    <name evidence="13" type="ORF">pdam_00019692</name>
</gene>
<name>A0A3M6UYP8_POCDA</name>
<organism evidence="13 14">
    <name type="scientific">Pocillopora damicornis</name>
    <name type="common">Cauliflower coral</name>
    <name type="synonym">Millepora damicornis</name>
    <dbReference type="NCBI Taxonomy" id="46731"/>
    <lineage>
        <taxon>Eukaryota</taxon>
        <taxon>Metazoa</taxon>
        <taxon>Cnidaria</taxon>
        <taxon>Anthozoa</taxon>
        <taxon>Hexacorallia</taxon>
        <taxon>Scleractinia</taxon>
        <taxon>Astrocoeniina</taxon>
        <taxon>Pocilloporidae</taxon>
        <taxon>Pocillopora</taxon>
    </lineage>
</organism>
<evidence type="ECO:0000256" key="1">
    <source>
        <dbReference type="ARBA" id="ARBA00004651"/>
    </source>
</evidence>
<keyword evidence="14" id="KW-1185">Reference proteome</keyword>
<evidence type="ECO:0000256" key="4">
    <source>
        <dbReference type="ARBA" id="ARBA00022989"/>
    </source>
</evidence>
<dbReference type="GO" id="GO:0004930">
    <property type="term" value="F:G protein-coupled receptor activity"/>
    <property type="evidence" value="ECO:0007669"/>
    <property type="project" value="UniProtKB-KW"/>
</dbReference>
<keyword evidence="8" id="KW-0325">Glycoprotein</keyword>
<sequence>MNLPLNASKSECSIDVPVTILIGKYEYAILLNVIFNIGLTFTAAVGNILIILSFMLVSSLRTTSNYVLFGLALTDLGVGLIVHPLYILVLYRVYKNTIPDCNIVTAYSVSTTFFAGVSLLYITFIGLDRFLAIRLHLRYPLLVTEKRVNLVQLSIWATNALLSLVWMEGFHVYSTLGAVVIAISLVATFAVYIKIYLVVRRHKAQIRDQMEAQSEQSETNRLKKQRRSAINTFYVFFAFLVCYFPFFVTTAVNKISSGAPNVSVVLIYEFTVTLMFSNSSLNPVMYCLRLRDFRIAVKRTYRRIFCLDAASE</sequence>
<dbReference type="Gene3D" id="1.20.1070.10">
    <property type="entry name" value="Rhodopsin 7-helix transmembrane proteins"/>
    <property type="match status" value="1"/>
</dbReference>
<evidence type="ECO:0000313" key="13">
    <source>
        <dbReference type="EMBL" id="RMX58428.1"/>
    </source>
</evidence>
<keyword evidence="3 10" id="KW-0812">Transmembrane</keyword>
<dbReference type="PROSITE" id="PS50262">
    <property type="entry name" value="G_PROTEIN_RECEP_F1_2"/>
    <property type="match status" value="1"/>
</dbReference>
<evidence type="ECO:0000256" key="8">
    <source>
        <dbReference type="ARBA" id="ARBA00023180"/>
    </source>
</evidence>
<dbReference type="AlphaFoldDB" id="A0A3M6UYP8"/>
<evidence type="ECO:0000259" key="12">
    <source>
        <dbReference type="PROSITE" id="PS50262"/>
    </source>
</evidence>
<evidence type="ECO:0000256" key="3">
    <source>
        <dbReference type="ARBA" id="ARBA00022692"/>
    </source>
</evidence>
<accession>A0A3M6UYP8</accession>
<reference evidence="13 14" key="1">
    <citation type="journal article" date="2018" name="Sci. Rep.">
        <title>Comparative analysis of the Pocillopora damicornis genome highlights role of immune system in coral evolution.</title>
        <authorList>
            <person name="Cunning R."/>
            <person name="Bay R.A."/>
            <person name="Gillette P."/>
            <person name="Baker A.C."/>
            <person name="Traylor-Knowles N."/>
        </authorList>
    </citation>
    <scope>NUCLEOTIDE SEQUENCE [LARGE SCALE GENOMIC DNA]</scope>
    <source>
        <strain evidence="13">RSMAS</strain>
        <tissue evidence="13">Whole animal</tissue>
    </source>
</reference>
<feature type="transmembrane region" description="Helical" evidence="11">
    <location>
        <begin position="103"/>
        <end position="127"/>
    </location>
</feature>
<keyword evidence="5 10" id="KW-0297">G-protein coupled receptor</keyword>
<dbReference type="Pfam" id="PF00001">
    <property type="entry name" value="7tm_1"/>
    <property type="match status" value="2"/>
</dbReference>
<keyword evidence="9 10" id="KW-0807">Transducer</keyword>
<evidence type="ECO:0000313" key="14">
    <source>
        <dbReference type="Proteomes" id="UP000275408"/>
    </source>
</evidence>
<keyword evidence="2" id="KW-1003">Cell membrane</keyword>
<comment type="caution">
    <text evidence="13">The sequence shown here is derived from an EMBL/GenBank/DDBJ whole genome shotgun (WGS) entry which is preliminary data.</text>
</comment>
<dbReference type="Proteomes" id="UP000275408">
    <property type="component" value="Unassembled WGS sequence"/>
</dbReference>
<dbReference type="PANTHER" id="PTHR24246:SF27">
    <property type="entry name" value="ADENOSINE RECEPTOR, ISOFORM A"/>
    <property type="match status" value="1"/>
</dbReference>
<evidence type="ECO:0000256" key="6">
    <source>
        <dbReference type="ARBA" id="ARBA00023136"/>
    </source>
</evidence>
<proteinExistence type="inferred from homology"/>
<evidence type="ECO:0000256" key="9">
    <source>
        <dbReference type="ARBA" id="ARBA00023224"/>
    </source>
</evidence>
<evidence type="ECO:0000256" key="2">
    <source>
        <dbReference type="ARBA" id="ARBA00022475"/>
    </source>
</evidence>
<evidence type="ECO:0000256" key="11">
    <source>
        <dbReference type="SAM" id="Phobius"/>
    </source>
</evidence>
<comment type="similarity">
    <text evidence="10">Belongs to the G-protein coupled receptor 1 family.</text>
</comment>
<protein>
    <recommendedName>
        <fullName evidence="12">G-protein coupled receptors family 1 profile domain-containing protein</fullName>
    </recommendedName>
</protein>
<dbReference type="STRING" id="46731.A0A3M6UYP8"/>
<keyword evidence="6 11" id="KW-0472">Membrane</keyword>
<dbReference type="PROSITE" id="PS00237">
    <property type="entry name" value="G_PROTEIN_RECEP_F1_1"/>
    <property type="match status" value="1"/>
</dbReference>
<feature type="transmembrane region" description="Helical" evidence="11">
    <location>
        <begin position="265"/>
        <end position="288"/>
    </location>
</feature>
<dbReference type="PANTHER" id="PTHR24246">
    <property type="entry name" value="OLFACTORY RECEPTOR AND ADENOSINE RECEPTOR"/>
    <property type="match status" value="1"/>
</dbReference>
<feature type="transmembrane region" description="Helical" evidence="11">
    <location>
        <begin position="233"/>
        <end position="253"/>
    </location>
</feature>
<dbReference type="PRINTS" id="PR00237">
    <property type="entry name" value="GPCRRHODOPSN"/>
</dbReference>
<feature type="transmembrane region" description="Helical" evidence="11">
    <location>
        <begin position="173"/>
        <end position="197"/>
    </location>
</feature>
<dbReference type="SUPFAM" id="SSF81321">
    <property type="entry name" value="Family A G protein-coupled receptor-like"/>
    <property type="match status" value="1"/>
</dbReference>
<dbReference type="OrthoDB" id="5980567at2759"/>
<keyword evidence="7 10" id="KW-0675">Receptor</keyword>
<feature type="domain" description="G-protein coupled receptors family 1 profile" evidence="12">
    <location>
        <begin position="46"/>
        <end position="286"/>
    </location>
</feature>
<evidence type="ECO:0000256" key="7">
    <source>
        <dbReference type="ARBA" id="ARBA00023170"/>
    </source>
</evidence>
<feature type="transmembrane region" description="Helical" evidence="11">
    <location>
        <begin position="27"/>
        <end position="54"/>
    </location>
</feature>
<dbReference type="InterPro" id="IPR017452">
    <property type="entry name" value="GPCR_Rhodpsn_7TM"/>
</dbReference>
<dbReference type="EMBL" id="RCHS01000516">
    <property type="protein sequence ID" value="RMX58428.1"/>
    <property type="molecule type" value="Genomic_DNA"/>
</dbReference>
<evidence type="ECO:0000256" key="10">
    <source>
        <dbReference type="RuleBase" id="RU000688"/>
    </source>
</evidence>
<feature type="transmembrane region" description="Helical" evidence="11">
    <location>
        <begin position="148"/>
        <end position="167"/>
    </location>
</feature>
<evidence type="ECO:0000256" key="5">
    <source>
        <dbReference type="ARBA" id="ARBA00023040"/>
    </source>
</evidence>
<feature type="transmembrane region" description="Helical" evidence="11">
    <location>
        <begin position="66"/>
        <end position="91"/>
    </location>
</feature>
<comment type="subcellular location">
    <subcellularLocation>
        <location evidence="1">Cell membrane</location>
        <topology evidence="1">Multi-pass membrane protein</topology>
    </subcellularLocation>
</comment>